<protein>
    <submittedName>
        <fullName evidence="1">DNA pilot protein</fullName>
    </submittedName>
</protein>
<proteinExistence type="predicted"/>
<name>A0AAU8AVG2_9VIRU</name>
<accession>A0AAU8AVG2</accession>
<dbReference type="EMBL" id="PP511324">
    <property type="protein sequence ID" value="XCD03176.1"/>
    <property type="molecule type" value="Genomic_DNA"/>
</dbReference>
<sequence length="339" mass="34794">MATNARALASVGSSVASGLAAAGNYMARNGTSQSAVNSALSENNATAMTNAILGNANANNLWSASQAQEQRRWQEQQNEKAMNFNAAEAAKNRDWQERLSNTAHQREVADLKAAGLNPILSALNGNGAAVGTGAQAAGVTSSGAKGDTDTSANAALTSILASMLNAQTTLEAQRINAENNLAVADKYNATSELVSRITGEYGLANAGIYAGATRYAADRSSAATLGAASMSSAAQRYSAEQAAAASRYASDTSYKNTALSSSISDRASQRSYTASKYSSDTSAAASKYSANKNLQAQLGAAGIHEVGDVTEQLIRTLFGSGNGKRGLIGSGNRKRGLIK</sequence>
<organism evidence="1">
    <name type="scientific">Dulem virus 185</name>
    <dbReference type="NCBI Taxonomy" id="3145662"/>
    <lineage>
        <taxon>Viruses</taxon>
        <taxon>Monodnaviria</taxon>
        <taxon>Sangervirae</taxon>
        <taxon>Phixviricota</taxon>
        <taxon>Malgrandaviricetes</taxon>
        <taxon>Petitvirales</taxon>
        <taxon>Microviridae</taxon>
        <taxon>Microvirus</taxon>
    </lineage>
</organism>
<reference evidence="1" key="1">
    <citation type="submission" date="2024-03" db="EMBL/GenBank/DDBJ databases">
        <title>Diverse circular DNA viruses in blood, oral, and fecal samples of captive lemurs.</title>
        <authorList>
            <person name="Paietta E.N."/>
            <person name="Kraberger S."/>
            <person name="Lund M.C."/>
            <person name="Custer J.M."/>
            <person name="Vargas K.M."/>
            <person name="Ehmke E.E."/>
            <person name="Yoder A.D."/>
            <person name="Varsani A."/>
        </authorList>
    </citation>
    <scope>NUCLEOTIDE SEQUENCE</scope>
    <source>
        <strain evidence="1">Duke_17_2139</strain>
    </source>
</reference>
<evidence type="ECO:0000313" key="1">
    <source>
        <dbReference type="EMBL" id="XCD03176.1"/>
    </source>
</evidence>